<dbReference type="InterPro" id="IPR027417">
    <property type="entry name" value="P-loop_NTPase"/>
</dbReference>
<dbReference type="AlphaFoldDB" id="A0A9P8UL02"/>
<evidence type="ECO:0000256" key="1">
    <source>
        <dbReference type="SAM" id="MobiDB-lite"/>
    </source>
</evidence>
<dbReference type="GeneID" id="70137701"/>
<keyword evidence="3" id="KW-1185">Reference proteome</keyword>
<protein>
    <recommendedName>
        <fullName evidence="4">Helicase C-terminal domain-containing protein</fullName>
    </recommendedName>
</protein>
<feature type="compositionally biased region" description="Acidic residues" evidence="1">
    <location>
        <begin position="1078"/>
        <end position="1095"/>
    </location>
</feature>
<evidence type="ECO:0008006" key="4">
    <source>
        <dbReference type="Google" id="ProtNLM"/>
    </source>
</evidence>
<accession>A0A9P8UL02</accession>
<proteinExistence type="predicted"/>
<reference evidence="2" key="1">
    <citation type="journal article" date="2021" name="Nat. Commun.">
        <title>Genetic determinants of endophytism in the Arabidopsis root mycobiome.</title>
        <authorList>
            <person name="Mesny F."/>
            <person name="Miyauchi S."/>
            <person name="Thiergart T."/>
            <person name="Pickel B."/>
            <person name="Atanasova L."/>
            <person name="Karlsson M."/>
            <person name="Huettel B."/>
            <person name="Barry K.W."/>
            <person name="Haridas S."/>
            <person name="Chen C."/>
            <person name="Bauer D."/>
            <person name="Andreopoulos W."/>
            <person name="Pangilinan J."/>
            <person name="LaButti K."/>
            <person name="Riley R."/>
            <person name="Lipzen A."/>
            <person name="Clum A."/>
            <person name="Drula E."/>
            <person name="Henrissat B."/>
            <person name="Kohler A."/>
            <person name="Grigoriev I.V."/>
            <person name="Martin F.M."/>
            <person name="Hacquard S."/>
        </authorList>
    </citation>
    <scope>NUCLEOTIDE SEQUENCE</scope>
    <source>
        <strain evidence="2">MPI-SDFR-AT-0073</strain>
    </source>
</reference>
<dbReference type="RefSeq" id="XP_045958308.1">
    <property type="nucleotide sequence ID" value="XM_046108810.1"/>
</dbReference>
<dbReference type="OrthoDB" id="4161342at2759"/>
<name>A0A9P8UL02_9PEZI</name>
<feature type="region of interest" description="Disordered" evidence="1">
    <location>
        <begin position="1052"/>
        <end position="1095"/>
    </location>
</feature>
<dbReference type="Proteomes" id="UP000758603">
    <property type="component" value="Unassembled WGS sequence"/>
</dbReference>
<comment type="caution">
    <text evidence="2">The sequence shown here is derived from an EMBL/GenBank/DDBJ whole genome shotgun (WGS) entry which is preliminary data.</text>
</comment>
<evidence type="ECO:0000313" key="3">
    <source>
        <dbReference type="Proteomes" id="UP000758603"/>
    </source>
</evidence>
<organism evidence="2 3">
    <name type="scientific">Truncatella angustata</name>
    <dbReference type="NCBI Taxonomy" id="152316"/>
    <lineage>
        <taxon>Eukaryota</taxon>
        <taxon>Fungi</taxon>
        <taxon>Dikarya</taxon>
        <taxon>Ascomycota</taxon>
        <taxon>Pezizomycotina</taxon>
        <taxon>Sordariomycetes</taxon>
        <taxon>Xylariomycetidae</taxon>
        <taxon>Amphisphaeriales</taxon>
        <taxon>Sporocadaceae</taxon>
        <taxon>Truncatella</taxon>
    </lineage>
</organism>
<sequence length="1095" mass="122689">MLFTNISSSMPSSGTQTQPDGAVVVSGAQGIGAEQAIARISAQLQRFTDVVEWSGKPDLDLTLVVGRGTDDIPQDDTLSNFVEAEFFDGKGKRLPHQYDVEALRKWFETVVIGLRDGQTAEGSFRKGDDIRLLDHSHVKLGEPSWRVFLTRVMAGTLRLPIHVKTGLGYIEFHNPNANYPSKRLELGRHDVSNSSITSSTSKIRKRTHVQAPSANPDDIFININDVFRTSPTVLDEPDPQSLMNEINPSLGDRSEIWTRTCRFFQCPEDTTELHVAGINAPVKGHQLEAAYAILTQMNTSIATIMLSDAMGLGKTLEVFLVIVLFHQIKFAREQRLGHLPADVKSEPGLQCPLQDTSPFNFVCPCNPLGDASMIARVLPDLPSIITVLPGSMGQWVEQWDKFVVQTASGNYPHEAIVKLLVEHPDFPDRQCKYIVELTHAFVEPLNRGTPSRPLWDYKTSAGNTIPGNWQRPTTAITVIGLGASFMFLDESHRYSGAISGAETEAIRFLRTLRMYGKKPVLAVPVSGELKDSGPAYWWPFLNHALDTARDHKWSLDLAGINEIKNLKPYVGDYQWLAKNLHRTNNKREQAELKTNLRIMFSQLLSQTMIARKQSDMFQGRKIVNVSEIEVSDELLQIPAGLAKDAIDLLNSRCRLFLQRLYDEQMTVYARGEIPKPTHAAVQSAFLDDYDHISNMRYYNGQDATFLTAQRSTVCPAVAELSELRLFSEKWYEYEGVKDYMSKISNILCNGHISGNIYKEIETILANTPWWSRRSELYRTSTKLQWTKNWIERNLLQGRALRPLQVEDGDHMNVQHAVIFTDNPLDSFLTFMLLYPKLQEVDFMLLHAHVPTGPRRFGPSLHHRSYYSEWMSRKCPGWDSPPKVLITSYNVGGFGLNLQRANNVILLTEAPNPKVEAQAIARVMRLGQRLPMRGFKLRYESHAMESVRCCVNNNKLALAAVVPEEAAMGSPPGVAEPADELRGTAGHSADPTDMSPDTSSNMDDSSLELSSGGGLSRQVDDVSSATLANTDDTLDPYLELYDYRGRISREADDDLSDTLDNTDDTLDPHDYRDGMPSQVDDDLSDTLDNTDDTLDL</sequence>
<gene>
    <name evidence="2" type="ORF">BKA67DRAFT_676567</name>
</gene>
<feature type="compositionally biased region" description="Polar residues" evidence="1">
    <location>
        <begin position="994"/>
        <end position="1003"/>
    </location>
</feature>
<feature type="compositionally biased region" description="Acidic residues" evidence="1">
    <location>
        <begin position="1052"/>
        <end position="1064"/>
    </location>
</feature>
<dbReference type="EMBL" id="JAGPXC010000004">
    <property type="protein sequence ID" value="KAH6654038.1"/>
    <property type="molecule type" value="Genomic_DNA"/>
</dbReference>
<feature type="region of interest" description="Disordered" evidence="1">
    <location>
        <begin position="966"/>
        <end position="1019"/>
    </location>
</feature>
<dbReference type="Gene3D" id="3.40.50.300">
    <property type="entry name" value="P-loop containing nucleotide triphosphate hydrolases"/>
    <property type="match status" value="1"/>
</dbReference>
<dbReference type="SUPFAM" id="SSF52540">
    <property type="entry name" value="P-loop containing nucleoside triphosphate hydrolases"/>
    <property type="match status" value="1"/>
</dbReference>
<evidence type="ECO:0000313" key="2">
    <source>
        <dbReference type="EMBL" id="KAH6654038.1"/>
    </source>
</evidence>
<dbReference type="PANTHER" id="PTHR10799">
    <property type="entry name" value="SNF2/RAD54 HELICASE FAMILY"/>
    <property type="match status" value="1"/>
</dbReference>